<feature type="non-terminal residue" evidence="7">
    <location>
        <position position="416"/>
    </location>
</feature>
<dbReference type="PANTHER" id="PTHR15414:SF5">
    <property type="entry name" value="PROTEIN OS-9"/>
    <property type="match status" value="1"/>
</dbReference>
<dbReference type="GO" id="GO:0030968">
    <property type="term" value="P:endoplasmic reticulum unfolded protein response"/>
    <property type="evidence" value="ECO:0007669"/>
    <property type="project" value="InterPro"/>
</dbReference>
<keyword evidence="2" id="KW-0732">Signal</keyword>
<evidence type="ECO:0000256" key="1">
    <source>
        <dbReference type="ARBA" id="ARBA00004240"/>
    </source>
</evidence>
<dbReference type="SUPFAM" id="SSF50911">
    <property type="entry name" value="Mannose 6-phosphate receptor domain"/>
    <property type="match status" value="1"/>
</dbReference>
<dbReference type="PROSITE" id="PS51914">
    <property type="entry name" value="MRH"/>
    <property type="match status" value="1"/>
</dbReference>
<evidence type="ECO:0000259" key="6">
    <source>
        <dbReference type="PROSITE" id="PS51914"/>
    </source>
</evidence>
<protein>
    <recommendedName>
        <fullName evidence="6">MRH domain-containing protein</fullName>
    </recommendedName>
</protein>
<dbReference type="OrthoDB" id="448954at2759"/>
<dbReference type="PANTHER" id="PTHR15414">
    <property type="entry name" value="OS-9-RELATED"/>
    <property type="match status" value="1"/>
</dbReference>
<dbReference type="InterPro" id="IPR044865">
    <property type="entry name" value="MRH_dom"/>
</dbReference>
<evidence type="ECO:0000313" key="7">
    <source>
        <dbReference type="EMBL" id="CAG5125369.1"/>
    </source>
</evidence>
<sequence>MEELKSVYYGLDILSEPVVSSQDIPVGAVHVTSKYGQQYQCTFPNLSLDEKRKEEEEKLAIETGIVEMLKPMGLNDCLFKSKDWWSYEFCYGKYIRQFHMEDGEIKGNIIYLGYFLEDFDWTNETAREDRVKSKSALNRYHSQYYTLGTKCDLTDHMRRAEVRFMCEENSEDYLSRVDESETCVYTVTVMTSRICRHPYLKAPAKRKSVPITCNPLLSSNEFEDYIQDKEEKHKKEEALKIAAKDALSKEDLDLDLSKTLENEMSLAAKELLDDDKSSLSKENFRKLQGGEQSVVKMQQNGLKQSLQEVLDSEAEDTSSEKGEIGEKEENVPNEDDEVLSQFDKEISTIKAKFQSSQNKLSSIKRKLGIERHWESEIENAIKEAEQELGVKVDRSLISGLSNTLDKLVNKLHDTER</sequence>
<comment type="caution">
    <text evidence="7">The sequence shown here is derived from an EMBL/GenBank/DDBJ whole genome shotgun (WGS) entry which is preliminary data.</text>
</comment>
<comment type="subcellular location">
    <subcellularLocation>
        <location evidence="1">Endoplasmic reticulum</location>
    </subcellularLocation>
</comment>
<feature type="compositionally biased region" description="Basic and acidic residues" evidence="5">
    <location>
        <begin position="318"/>
        <end position="330"/>
    </location>
</feature>
<dbReference type="Proteomes" id="UP000678393">
    <property type="component" value="Unassembled WGS sequence"/>
</dbReference>
<dbReference type="GO" id="GO:0030970">
    <property type="term" value="P:retrograde protein transport, ER to cytosol"/>
    <property type="evidence" value="ECO:0007669"/>
    <property type="project" value="TreeGrafter"/>
</dbReference>
<feature type="region of interest" description="Disordered" evidence="5">
    <location>
        <begin position="308"/>
        <end position="339"/>
    </location>
</feature>
<dbReference type="Gene3D" id="2.70.130.10">
    <property type="entry name" value="Mannose-6-phosphate receptor binding domain"/>
    <property type="match status" value="1"/>
</dbReference>
<keyword evidence="4" id="KW-1015">Disulfide bond</keyword>
<organism evidence="7 8">
    <name type="scientific">Candidula unifasciata</name>
    <dbReference type="NCBI Taxonomy" id="100452"/>
    <lineage>
        <taxon>Eukaryota</taxon>
        <taxon>Metazoa</taxon>
        <taxon>Spiralia</taxon>
        <taxon>Lophotrochozoa</taxon>
        <taxon>Mollusca</taxon>
        <taxon>Gastropoda</taxon>
        <taxon>Heterobranchia</taxon>
        <taxon>Euthyneura</taxon>
        <taxon>Panpulmonata</taxon>
        <taxon>Eupulmonata</taxon>
        <taxon>Stylommatophora</taxon>
        <taxon>Helicina</taxon>
        <taxon>Helicoidea</taxon>
        <taxon>Geomitridae</taxon>
        <taxon>Candidula</taxon>
    </lineage>
</organism>
<name>A0A8S3Z8B3_9EUPU</name>
<dbReference type="AlphaFoldDB" id="A0A8S3Z8B3"/>
<dbReference type="InterPro" id="IPR009011">
    <property type="entry name" value="Man6P_isomerase_rcpt-bd_dom_sf"/>
</dbReference>
<evidence type="ECO:0000313" key="8">
    <source>
        <dbReference type="Proteomes" id="UP000678393"/>
    </source>
</evidence>
<evidence type="ECO:0000256" key="2">
    <source>
        <dbReference type="ARBA" id="ARBA00022729"/>
    </source>
</evidence>
<gene>
    <name evidence="7" type="ORF">CUNI_LOCUS10927</name>
</gene>
<evidence type="ECO:0000256" key="3">
    <source>
        <dbReference type="ARBA" id="ARBA00022824"/>
    </source>
</evidence>
<accession>A0A8S3Z8B3</accession>
<reference evidence="7" key="1">
    <citation type="submission" date="2021-04" db="EMBL/GenBank/DDBJ databases">
        <authorList>
            <consortium name="Molecular Ecology Group"/>
        </authorList>
    </citation>
    <scope>NUCLEOTIDE SEQUENCE</scope>
</reference>
<dbReference type="EMBL" id="CAJHNH020002035">
    <property type="protein sequence ID" value="CAG5125369.1"/>
    <property type="molecule type" value="Genomic_DNA"/>
</dbReference>
<dbReference type="InterPro" id="IPR012913">
    <property type="entry name" value="OS9-like_dom"/>
</dbReference>
<dbReference type="InterPro" id="IPR045149">
    <property type="entry name" value="OS-9-like"/>
</dbReference>
<feature type="domain" description="MRH" evidence="6">
    <location>
        <begin position="75"/>
        <end position="197"/>
    </location>
</feature>
<keyword evidence="3" id="KW-0256">Endoplasmic reticulum</keyword>
<evidence type="ECO:0000256" key="5">
    <source>
        <dbReference type="SAM" id="MobiDB-lite"/>
    </source>
</evidence>
<keyword evidence="8" id="KW-1185">Reference proteome</keyword>
<dbReference type="Pfam" id="PF07915">
    <property type="entry name" value="PRKCSH"/>
    <property type="match status" value="1"/>
</dbReference>
<dbReference type="GO" id="GO:0005788">
    <property type="term" value="C:endoplasmic reticulum lumen"/>
    <property type="evidence" value="ECO:0007669"/>
    <property type="project" value="TreeGrafter"/>
</dbReference>
<evidence type="ECO:0000256" key="4">
    <source>
        <dbReference type="ARBA" id="ARBA00023157"/>
    </source>
</evidence>
<proteinExistence type="predicted"/>